<sequence>MAFSRKIDMQGDVFNGISSVFAVKDGIKTSGNAATLKDSEMIEFPVSEESGFSFDTGAPSVDHFKVKGLQADWVSKFKPGDGEVKLEVPCNNTGIMEFCGFVGNDTTLTLPQGFSVGGKGKIKGKTFASTQKAIYLGILVLNDSEDKVLYVKKVKFMAQLVFDGSNKPLCVTLTGSVAAGADSDAFGILVPDATA</sequence>
<evidence type="ECO:0000313" key="1">
    <source>
        <dbReference type="EMBL" id="KGF52444.1"/>
    </source>
</evidence>
<protein>
    <recommendedName>
        <fullName evidence="3">Phage tail protein</fullName>
    </recommendedName>
</protein>
<evidence type="ECO:0000313" key="2">
    <source>
        <dbReference type="Proteomes" id="UP000029614"/>
    </source>
</evidence>
<proteinExistence type="predicted"/>
<reference evidence="1 2" key="1">
    <citation type="submission" date="2014-07" db="EMBL/GenBank/DDBJ databases">
        <authorList>
            <person name="McCorrison J."/>
            <person name="Sanka R."/>
            <person name="Torralba M."/>
            <person name="Gillis M."/>
            <person name="Haft D.H."/>
            <person name="Methe B."/>
            <person name="Sutton G."/>
            <person name="Nelson K.E."/>
        </authorList>
    </citation>
    <scope>NUCLEOTIDE SEQUENCE [LARGE SCALE GENOMIC DNA]</scope>
    <source>
        <strain evidence="1 2">DNF00058</strain>
    </source>
</reference>
<dbReference type="RefSeq" id="WP_036854893.1">
    <property type="nucleotide sequence ID" value="NZ_JRNU01000012.1"/>
</dbReference>
<dbReference type="EMBL" id="JRNU01000012">
    <property type="protein sequence ID" value="KGF52444.1"/>
    <property type="molecule type" value="Genomic_DNA"/>
</dbReference>
<evidence type="ECO:0008006" key="3">
    <source>
        <dbReference type="Google" id="ProtNLM"/>
    </source>
</evidence>
<accession>A0A096D4J4</accession>
<comment type="caution">
    <text evidence="1">The sequence shown here is derived from an EMBL/GenBank/DDBJ whole genome shotgun (WGS) entry which is preliminary data.</text>
</comment>
<name>A0A096D4J4_9BACT</name>
<dbReference type="AlphaFoldDB" id="A0A096D4J4"/>
<gene>
    <name evidence="1" type="ORF">HMPREF9302_04010</name>
</gene>
<dbReference type="OrthoDB" id="1071700at2"/>
<keyword evidence="2" id="KW-1185">Reference proteome</keyword>
<organism evidence="1 2">
    <name type="scientific">Prevotella amnii DNF00058</name>
    <dbReference type="NCBI Taxonomy" id="1401066"/>
    <lineage>
        <taxon>Bacteria</taxon>
        <taxon>Pseudomonadati</taxon>
        <taxon>Bacteroidota</taxon>
        <taxon>Bacteroidia</taxon>
        <taxon>Bacteroidales</taxon>
        <taxon>Prevotellaceae</taxon>
        <taxon>Prevotella</taxon>
    </lineage>
</organism>
<dbReference type="Proteomes" id="UP000029614">
    <property type="component" value="Unassembled WGS sequence"/>
</dbReference>